<dbReference type="EMBL" id="BAAAFA010000008">
    <property type="protein sequence ID" value="GAA0819424.1"/>
    <property type="molecule type" value="Genomic_DNA"/>
</dbReference>
<keyword evidence="1" id="KW-0472">Membrane</keyword>
<dbReference type="RefSeq" id="WP_343817646.1">
    <property type="nucleotide sequence ID" value="NZ_BAAAFA010000008.1"/>
</dbReference>
<protein>
    <submittedName>
        <fullName evidence="2">Uncharacterized protein</fullName>
    </submittedName>
</protein>
<sequence length="122" mass="14314">MEASFDVRGKEFKVDFSMLGSEKYYFNGELLKKRWNFKFNDRLVFDTDEGKIEIVVSLSPKSWSTQAFLDNELVVEELFPEFKQKIEDGKKTKGMSKSGMFKNAILWCALTVTFLLIFQWVK</sequence>
<reference evidence="2 3" key="1">
    <citation type="journal article" date="2019" name="Int. J. Syst. Evol. Microbiol.">
        <title>The Global Catalogue of Microorganisms (GCM) 10K type strain sequencing project: providing services to taxonomists for standard genome sequencing and annotation.</title>
        <authorList>
            <consortium name="The Broad Institute Genomics Platform"/>
            <consortium name="The Broad Institute Genome Sequencing Center for Infectious Disease"/>
            <person name="Wu L."/>
            <person name="Ma J."/>
        </authorList>
    </citation>
    <scope>NUCLEOTIDE SEQUENCE [LARGE SCALE GENOMIC DNA]</scope>
    <source>
        <strain evidence="2 3">JCM 15608</strain>
    </source>
</reference>
<keyword evidence="1" id="KW-1133">Transmembrane helix</keyword>
<comment type="caution">
    <text evidence="2">The sequence shown here is derived from an EMBL/GenBank/DDBJ whole genome shotgun (WGS) entry which is preliminary data.</text>
</comment>
<proteinExistence type="predicted"/>
<feature type="transmembrane region" description="Helical" evidence="1">
    <location>
        <begin position="100"/>
        <end position="121"/>
    </location>
</feature>
<evidence type="ECO:0000313" key="2">
    <source>
        <dbReference type="EMBL" id="GAA0819424.1"/>
    </source>
</evidence>
<evidence type="ECO:0000256" key="1">
    <source>
        <dbReference type="SAM" id="Phobius"/>
    </source>
</evidence>
<gene>
    <name evidence="2" type="ORF">GCM10009111_23400</name>
</gene>
<dbReference type="Proteomes" id="UP001500021">
    <property type="component" value="Unassembled WGS sequence"/>
</dbReference>
<keyword evidence="3" id="KW-1185">Reference proteome</keyword>
<evidence type="ECO:0000313" key="3">
    <source>
        <dbReference type="Proteomes" id="UP001500021"/>
    </source>
</evidence>
<accession>A0ABN1L8A7</accession>
<keyword evidence="1" id="KW-0812">Transmembrane</keyword>
<organism evidence="2 3">
    <name type="scientific">Colwellia asteriadis</name>
    <dbReference type="NCBI Taxonomy" id="517723"/>
    <lineage>
        <taxon>Bacteria</taxon>
        <taxon>Pseudomonadati</taxon>
        <taxon>Pseudomonadota</taxon>
        <taxon>Gammaproteobacteria</taxon>
        <taxon>Alteromonadales</taxon>
        <taxon>Colwelliaceae</taxon>
        <taxon>Colwellia</taxon>
    </lineage>
</organism>
<name>A0ABN1L8A7_9GAMM</name>